<dbReference type="Gene3D" id="2.30.30.990">
    <property type="entry name" value="Malonyl-[acyl-carrier protein] O-methyltransferase, zinc-finger motif"/>
    <property type="match status" value="1"/>
</dbReference>
<dbReference type="InterPro" id="IPR031795">
    <property type="entry name" value="Zf-HC3"/>
</dbReference>
<evidence type="ECO:0000256" key="1">
    <source>
        <dbReference type="SAM" id="MobiDB-lite"/>
    </source>
</evidence>
<dbReference type="GO" id="GO:0008270">
    <property type="term" value="F:zinc ion binding"/>
    <property type="evidence" value="ECO:0007669"/>
    <property type="project" value="UniProtKB-KW"/>
</dbReference>
<name>A0A1I6RED5_9PSEU</name>
<sequence>MTIGPGLIETATGSGGIRPRSSVRGATARPGHDKRGLWIAMYPFHWVPADGRRHASLDKRPWGNAYPSGMLVSTLCSQEVVADATQEAWLWRTCDDCHSEARRVAEAVLKVPRMSV</sequence>
<organism evidence="2 3">
    <name type="scientific">Saccharopolyspora flava</name>
    <dbReference type="NCBI Taxonomy" id="95161"/>
    <lineage>
        <taxon>Bacteria</taxon>
        <taxon>Bacillati</taxon>
        <taxon>Actinomycetota</taxon>
        <taxon>Actinomycetes</taxon>
        <taxon>Pseudonocardiales</taxon>
        <taxon>Pseudonocardiaceae</taxon>
        <taxon>Saccharopolyspora</taxon>
    </lineage>
</organism>
<dbReference type="Pfam" id="PF16827">
    <property type="entry name" value="zf-HC3"/>
    <property type="match status" value="1"/>
</dbReference>
<proteinExistence type="predicted"/>
<keyword evidence="2" id="KW-0479">Metal-binding</keyword>
<protein>
    <submittedName>
        <fullName evidence="2">Zinc-finger</fullName>
    </submittedName>
</protein>
<keyword evidence="2" id="KW-0862">Zinc</keyword>
<evidence type="ECO:0000313" key="3">
    <source>
        <dbReference type="Proteomes" id="UP000198852"/>
    </source>
</evidence>
<gene>
    <name evidence="2" type="ORF">SAMN05660874_02135</name>
</gene>
<dbReference type="EMBL" id="FOZX01000003">
    <property type="protein sequence ID" value="SFS63079.1"/>
    <property type="molecule type" value="Genomic_DNA"/>
</dbReference>
<dbReference type="STRING" id="95161.SAMN05660874_02135"/>
<accession>A0A1I6RED5</accession>
<dbReference type="Proteomes" id="UP000198852">
    <property type="component" value="Unassembled WGS sequence"/>
</dbReference>
<feature type="region of interest" description="Disordered" evidence="1">
    <location>
        <begin position="1"/>
        <end position="29"/>
    </location>
</feature>
<dbReference type="AlphaFoldDB" id="A0A1I6RED5"/>
<evidence type="ECO:0000313" key="2">
    <source>
        <dbReference type="EMBL" id="SFS63079.1"/>
    </source>
</evidence>
<keyword evidence="3" id="KW-1185">Reference proteome</keyword>
<reference evidence="3" key="1">
    <citation type="submission" date="2016-10" db="EMBL/GenBank/DDBJ databases">
        <authorList>
            <person name="Varghese N."/>
            <person name="Submissions S."/>
        </authorList>
    </citation>
    <scope>NUCLEOTIDE SEQUENCE [LARGE SCALE GENOMIC DNA]</scope>
    <source>
        <strain evidence="3">DSM 44771</strain>
    </source>
</reference>
<keyword evidence="2" id="KW-0863">Zinc-finger</keyword>